<dbReference type="InterPro" id="IPR036038">
    <property type="entry name" value="Aminotransferase-like"/>
</dbReference>
<dbReference type="SUPFAM" id="SSF56752">
    <property type="entry name" value="D-aminoacid aminotransferase-like PLP-dependent enzymes"/>
    <property type="match status" value="1"/>
</dbReference>
<dbReference type="FunFam" id="3.20.10.10:FF:000002">
    <property type="entry name" value="D-alanine aminotransferase"/>
    <property type="match status" value="1"/>
</dbReference>
<dbReference type="RefSeq" id="WP_353548628.1">
    <property type="nucleotide sequence ID" value="NZ_AP029612.1"/>
</dbReference>
<comment type="catalytic activity">
    <reaction evidence="8">
        <text>L-valine + 2-oxoglutarate = 3-methyl-2-oxobutanoate + L-glutamate</text>
        <dbReference type="Rhea" id="RHEA:24813"/>
        <dbReference type="ChEBI" id="CHEBI:11851"/>
        <dbReference type="ChEBI" id="CHEBI:16810"/>
        <dbReference type="ChEBI" id="CHEBI:29985"/>
        <dbReference type="ChEBI" id="CHEBI:57762"/>
        <dbReference type="EC" id="2.6.1.42"/>
    </reaction>
</comment>
<dbReference type="GO" id="GO:0046394">
    <property type="term" value="P:carboxylic acid biosynthetic process"/>
    <property type="evidence" value="ECO:0007669"/>
    <property type="project" value="UniProtKB-ARBA"/>
</dbReference>
<name>A0AAT9GK27_9BACT</name>
<evidence type="ECO:0000256" key="4">
    <source>
        <dbReference type="ARBA" id="ARBA00005072"/>
    </source>
</evidence>
<protein>
    <recommendedName>
        <fullName evidence="6">branched-chain-amino-acid transaminase</fullName>
        <ecNumber evidence="6">2.6.1.42</ecNumber>
    </recommendedName>
</protein>
<dbReference type="AlphaFoldDB" id="A0AAT9GK27"/>
<evidence type="ECO:0000256" key="8">
    <source>
        <dbReference type="ARBA" id="ARBA00048212"/>
    </source>
</evidence>
<accession>A0AAT9GK27</accession>
<dbReference type="InterPro" id="IPR043131">
    <property type="entry name" value="BCAT-like_N"/>
</dbReference>
<comment type="similarity">
    <text evidence="5">Belongs to the class-IV pyridoxal-phosphate-dependent aminotransferase family.</text>
</comment>
<comment type="catalytic activity">
    <reaction evidence="9">
        <text>L-isoleucine + 2-oxoglutarate = (S)-3-methyl-2-oxopentanoate + L-glutamate</text>
        <dbReference type="Rhea" id="RHEA:24801"/>
        <dbReference type="ChEBI" id="CHEBI:16810"/>
        <dbReference type="ChEBI" id="CHEBI:29985"/>
        <dbReference type="ChEBI" id="CHEBI:35146"/>
        <dbReference type="ChEBI" id="CHEBI:58045"/>
        <dbReference type="EC" id="2.6.1.42"/>
    </reaction>
</comment>
<dbReference type="Gene3D" id="3.30.470.10">
    <property type="match status" value="1"/>
</dbReference>
<reference evidence="11" key="1">
    <citation type="submission" date="2024-02" db="EMBL/GenBank/DDBJ databases">
        <title>Sediminibacterium planktonica sp. nov. and Sediminibacterium longus sp. nov., isolated from surface lake and river water.</title>
        <authorList>
            <person name="Watanabe K."/>
            <person name="Takemine S."/>
            <person name="Ishii Y."/>
            <person name="Ogata Y."/>
            <person name="Shindo C."/>
            <person name="Suda W."/>
        </authorList>
    </citation>
    <scope>NUCLEOTIDE SEQUENCE</scope>
    <source>
        <strain evidence="11">KACHI17</strain>
    </source>
</reference>
<dbReference type="PANTHER" id="PTHR42743:SF11">
    <property type="entry name" value="AMINODEOXYCHORISMATE LYASE"/>
    <property type="match status" value="1"/>
</dbReference>
<evidence type="ECO:0000256" key="7">
    <source>
        <dbReference type="ARBA" id="ARBA00022898"/>
    </source>
</evidence>
<comment type="pathway">
    <text evidence="2">Amino-acid biosynthesis; L-isoleucine biosynthesis; L-isoleucine from 2-oxobutanoate: step 4/4.</text>
</comment>
<evidence type="ECO:0000256" key="6">
    <source>
        <dbReference type="ARBA" id="ARBA00013053"/>
    </source>
</evidence>
<dbReference type="Gene3D" id="3.20.10.10">
    <property type="entry name" value="D-amino Acid Aminotransferase, subunit A, domain 2"/>
    <property type="match status" value="1"/>
</dbReference>
<keyword evidence="7" id="KW-0663">Pyridoxal phosphate</keyword>
<evidence type="ECO:0000313" key="11">
    <source>
        <dbReference type="EMBL" id="BFG70990.1"/>
    </source>
</evidence>
<dbReference type="GO" id="GO:0004084">
    <property type="term" value="F:branched-chain-amino-acid transaminase activity"/>
    <property type="evidence" value="ECO:0007669"/>
    <property type="project" value="UniProtKB-EC"/>
</dbReference>
<evidence type="ECO:0000256" key="1">
    <source>
        <dbReference type="ARBA" id="ARBA00001933"/>
    </source>
</evidence>
<comment type="pathway">
    <text evidence="3">Amino-acid biosynthesis; L-valine biosynthesis; L-valine from pyruvate: step 4/4.</text>
</comment>
<dbReference type="PANTHER" id="PTHR42743">
    <property type="entry name" value="AMINO-ACID AMINOTRANSFERASE"/>
    <property type="match status" value="1"/>
</dbReference>
<comment type="catalytic activity">
    <reaction evidence="10">
        <text>L-leucine + 2-oxoglutarate = 4-methyl-2-oxopentanoate + L-glutamate</text>
        <dbReference type="Rhea" id="RHEA:18321"/>
        <dbReference type="ChEBI" id="CHEBI:16810"/>
        <dbReference type="ChEBI" id="CHEBI:17865"/>
        <dbReference type="ChEBI" id="CHEBI:29985"/>
        <dbReference type="ChEBI" id="CHEBI:57427"/>
        <dbReference type="EC" id="2.6.1.42"/>
    </reaction>
</comment>
<dbReference type="GO" id="GO:0008652">
    <property type="term" value="P:amino acid biosynthetic process"/>
    <property type="evidence" value="ECO:0007669"/>
    <property type="project" value="UniProtKB-ARBA"/>
</dbReference>
<evidence type="ECO:0000256" key="5">
    <source>
        <dbReference type="ARBA" id="ARBA00009320"/>
    </source>
</evidence>
<evidence type="ECO:0000256" key="10">
    <source>
        <dbReference type="ARBA" id="ARBA00049229"/>
    </source>
</evidence>
<evidence type="ECO:0000256" key="2">
    <source>
        <dbReference type="ARBA" id="ARBA00004824"/>
    </source>
</evidence>
<dbReference type="InterPro" id="IPR001544">
    <property type="entry name" value="Aminotrans_IV"/>
</dbReference>
<dbReference type="InterPro" id="IPR043132">
    <property type="entry name" value="BCAT-like_C"/>
</dbReference>
<sequence>MVSYINETFIESTAASIPVNDLGLQRGYGVFDFLRVKGQQPFFLQQHIDRLYRSLELMRLHLSYSKEELINIIQSLIDQNQLSHSGIRITVTGGASPDGYTPVDPHLIIVQQSIPEPPQAMLTGPYKLVTYQYRRQLPEVKTTDYLMAIWLQPWVKEQGAHDVLYHDNGWVSECPRSNFFIITKENVLVTPHEGMLKGVTRSNILKVAKGIMKVEERAVSLEDIRSAKEAFISSSTKRLIPVTGIDDVVFNSYDSDCISRTLFEALALLEASKE</sequence>
<evidence type="ECO:0000256" key="3">
    <source>
        <dbReference type="ARBA" id="ARBA00004931"/>
    </source>
</evidence>
<dbReference type="EC" id="2.6.1.42" evidence="6"/>
<proteinExistence type="inferred from homology"/>
<organism evidence="11">
    <name type="scientific">Sediminibacterium sp. KACHI17</name>
    <dbReference type="NCBI Taxonomy" id="1751071"/>
    <lineage>
        <taxon>Bacteria</taxon>
        <taxon>Pseudomonadati</taxon>
        <taxon>Bacteroidota</taxon>
        <taxon>Chitinophagia</taxon>
        <taxon>Chitinophagales</taxon>
        <taxon>Chitinophagaceae</taxon>
        <taxon>Sediminibacterium</taxon>
    </lineage>
</organism>
<gene>
    <name evidence="11" type="primary">ilvE</name>
    <name evidence="11" type="ORF">KACHI17_18710</name>
</gene>
<evidence type="ECO:0000256" key="9">
    <source>
        <dbReference type="ARBA" id="ARBA00048798"/>
    </source>
</evidence>
<comment type="cofactor">
    <cofactor evidence="1">
        <name>pyridoxal 5'-phosphate</name>
        <dbReference type="ChEBI" id="CHEBI:597326"/>
    </cofactor>
</comment>
<dbReference type="EMBL" id="AP029612">
    <property type="protein sequence ID" value="BFG70990.1"/>
    <property type="molecule type" value="Genomic_DNA"/>
</dbReference>
<comment type="pathway">
    <text evidence="4">Amino-acid biosynthesis; L-leucine biosynthesis; L-leucine from 3-methyl-2-oxobutanoate: step 4/4.</text>
</comment>
<dbReference type="InterPro" id="IPR050571">
    <property type="entry name" value="Class-IV_PLP-Dep_Aminotrnsfr"/>
</dbReference>
<dbReference type="Pfam" id="PF01063">
    <property type="entry name" value="Aminotran_4"/>
    <property type="match status" value="1"/>
</dbReference>